<dbReference type="AlphaFoldDB" id="A0A5K7SFI0"/>
<dbReference type="GO" id="GO:0016787">
    <property type="term" value="F:hydrolase activity"/>
    <property type="evidence" value="ECO:0007669"/>
    <property type="project" value="InterPro"/>
</dbReference>
<accession>A0A5K7SFI0</accession>
<dbReference type="InterPro" id="IPR006680">
    <property type="entry name" value="Amidohydro-rel"/>
</dbReference>
<dbReference type="EMBL" id="AP018694">
    <property type="protein sequence ID" value="BBE20229.1"/>
    <property type="molecule type" value="Genomic_DNA"/>
</dbReference>
<gene>
    <name evidence="2" type="ORF">AQPE_4420</name>
</gene>
<name>A0A5K7SFI0_9BACT</name>
<proteinExistence type="predicted"/>
<evidence type="ECO:0000313" key="3">
    <source>
        <dbReference type="Proteomes" id="UP001193389"/>
    </source>
</evidence>
<protein>
    <recommendedName>
        <fullName evidence="1">Amidohydrolase-related domain-containing protein</fullName>
    </recommendedName>
</protein>
<reference evidence="2" key="1">
    <citation type="journal article" date="2020" name="Int. J. Syst. Evol. Microbiol.">
        <title>Aquipluma nitroreducens gen. nov. sp. nov., a novel facultatively anaerobic bacterium isolated from a freshwater lake.</title>
        <authorList>
            <person name="Watanabe M."/>
            <person name="Kojima H."/>
            <person name="Fukui M."/>
        </authorList>
    </citation>
    <scope>NUCLEOTIDE SEQUENCE</scope>
    <source>
        <strain evidence="2">MeG22</strain>
    </source>
</reference>
<dbReference type="InterPro" id="IPR032466">
    <property type="entry name" value="Metal_Hydrolase"/>
</dbReference>
<feature type="domain" description="Amidohydrolase-related" evidence="1">
    <location>
        <begin position="176"/>
        <end position="331"/>
    </location>
</feature>
<dbReference type="Pfam" id="PF04909">
    <property type="entry name" value="Amidohydro_2"/>
    <property type="match status" value="1"/>
</dbReference>
<dbReference type="Gene3D" id="3.20.20.140">
    <property type="entry name" value="Metal-dependent hydrolases"/>
    <property type="match status" value="1"/>
</dbReference>
<sequence length="337" mass="39657">MEDFKKVKKIDTHTHLNSGNTALAELAKEDNFKLLTINVDVPDLPSLEKQFEYASIQKKQFPDNIDFLTSFTLVNWDSANWADQTIAKLKSDFANGAIGVKVWKNIGMAYKDSANHFIMIDNPKFDKVIDNIISQDKTVLGHLGEPRNCWLPIDQMTVRGDREYFTAHPEYHMYLHPEYPSYEDQINARDRFVERHPNMRFVGAHLGSLEWSVDELAKRLDKFPNMAVDMAERICHLELQSQKDREKVRQFFLKYQDRLMYATDKVFESTSDEEIKKAKEQLHNTWFEDWQYFVTNDKMTNNKVEGEFQGLQLPKEVVDKIYRLNAVKWFKIKESKI</sequence>
<dbReference type="SUPFAM" id="SSF51556">
    <property type="entry name" value="Metallo-dependent hydrolases"/>
    <property type="match status" value="1"/>
</dbReference>
<keyword evidence="3" id="KW-1185">Reference proteome</keyword>
<evidence type="ECO:0000313" key="2">
    <source>
        <dbReference type="EMBL" id="BBE20229.1"/>
    </source>
</evidence>
<dbReference type="KEGG" id="anf:AQPE_4420"/>
<organism evidence="2 3">
    <name type="scientific">Aquipluma nitroreducens</name>
    <dbReference type="NCBI Taxonomy" id="2010828"/>
    <lineage>
        <taxon>Bacteria</taxon>
        <taxon>Pseudomonadati</taxon>
        <taxon>Bacteroidota</taxon>
        <taxon>Bacteroidia</taxon>
        <taxon>Marinilabiliales</taxon>
        <taxon>Prolixibacteraceae</taxon>
        <taxon>Aquipluma</taxon>
    </lineage>
</organism>
<evidence type="ECO:0000259" key="1">
    <source>
        <dbReference type="Pfam" id="PF04909"/>
    </source>
</evidence>
<dbReference type="Proteomes" id="UP001193389">
    <property type="component" value="Chromosome"/>
</dbReference>